<evidence type="ECO:0000313" key="2">
    <source>
        <dbReference type="Proteomes" id="UP000589036"/>
    </source>
</evidence>
<gene>
    <name evidence="1" type="ORF">HDA32_002635</name>
</gene>
<dbReference type="GO" id="GO:0022857">
    <property type="term" value="F:transmembrane transporter activity"/>
    <property type="evidence" value="ECO:0007669"/>
    <property type="project" value="InterPro"/>
</dbReference>
<sequence>MLVFGLVWHAALVSPTLAATVLSAQVVPRVLLTLHGGALSDRIGAFRVMIAANTTLCALAATGAFAMMVTVPGANTLVVIAVALGAVDAFNIPASASVPKLLVDAHALGRAIAARQMLTQGAVLCGPP</sequence>
<dbReference type="Proteomes" id="UP000589036">
    <property type="component" value="Unassembled WGS sequence"/>
</dbReference>
<dbReference type="EMBL" id="JACCCC010000001">
    <property type="protein sequence ID" value="NYE47515.1"/>
    <property type="molecule type" value="Genomic_DNA"/>
</dbReference>
<keyword evidence="2" id="KW-1185">Reference proteome</keyword>
<dbReference type="SUPFAM" id="SSF103473">
    <property type="entry name" value="MFS general substrate transporter"/>
    <property type="match status" value="1"/>
</dbReference>
<protein>
    <submittedName>
        <fullName evidence="1">MFS family permease</fullName>
    </submittedName>
</protein>
<dbReference type="Gene3D" id="1.20.1250.20">
    <property type="entry name" value="MFS general substrate transporter like domains"/>
    <property type="match status" value="1"/>
</dbReference>
<accession>A0A852TVU1</accession>
<comment type="caution">
    <text evidence="1">The sequence shown here is derived from an EMBL/GenBank/DDBJ whole genome shotgun (WGS) entry which is preliminary data.</text>
</comment>
<dbReference type="Pfam" id="PF07690">
    <property type="entry name" value="MFS_1"/>
    <property type="match status" value="1"/>
</dbReference>
<dbReference type="InterPro" id="IPR011701">
    <property type="entry name" value="MFS"/>
</dbReference>
<proteinExistence type="predicted"/>
<organism evidence="1 2">
    <name type="scientific">Spinactinospora alkalitolerans</name>
    <dbReference type="NCBI Taxonomy" id="687207"/>
    <lineage>
        <taxon>Bacteria</taxon>
        <taxon>Bacillati</taxon>
        <taxon>Actinomycetota</taxon>
        <taxon>Actinomycetes</taxon>
        <taxon>Streptosporangiales</taxon>
        <taxon>Nocardiopsidaceae</taxon>
        <taxon>Spinactinospora</taxon>
    </lineage>
</organism>
<reference evidence="1 2" key="1">
    <citation type="submission" date="2020-07" db="EMBL/GenBank/DDBJ databases">
        <title>Sequencing the genomes of 1000 actinobacteria strains.</title>
        <authorList>
            <person name="Klenk H.-P."/>
        </authorList>
    </citation>
    <scope>NUCLEOTIDE SEQUENCE [LARGE SCALE GENOMIC DNA]</scope>
    <source>
        <strain evidence="1 2">CXB654</strain>
    </source>
</reference>
<dbReference type="AlphaFoldDB" id="A0A852TVU1"/>
<dbReference type="InterPro" id="IPR036259">
    <property type="entry name" value="MFS_trans_sf"/>
</dbReference>
<name>A0A852TVU1_9ACTN</name>
<evidence type="ECO:0000313" key="1">
    <source>
        <dbReference type="EMBL" id="NYE47515.1"/>
    </source>
</evidence>